<sequence>MAPQRSSLLALPLLPMLSIRAVIRITTSKSPTANI</sequence>
<proteinExistence type="evidence at transcript level"/>
<protein>
    <submittedName>
        <fullName evidence="1">Uncharacterized protein</fullName>
    </submittedName>
</protein>
<evidence type="ECO:0000313" key="1">
    <source>
        <dbReference type="EMBL" id="ABK25878.1"/>
    </source>
</evidence>
<accession>A9NZ17</accession>
<organism evidence="1">
    <name type="scientific">Picea sitchensis</name>
    <name type="common">Sitka spruce</name>
    <name type="synonym">Pinus sitchensis</name>
    <dbReference type="NCBI Taxonomy" id="3332"/>
    <lineage>
        <taxon>Eukaryota</taxon>
        <taxon>Viridiplantae</taxon>
        <taxon>Streptophyta</taxon>
        <taxon>Embryophyta</taxon>
        <taxon>Tracheophyta</taxon>
        <taxon>Spermatophyta</taxon>
        <taxon>Pinopsida</taxon>
        <taxon>Pinidae</taxon>
        <taxon>Conifers I</taxon>
        <taxon>Pinales</taxon>
        <taxon>Pinaceae</taxon>
        <taxon>Picea</taxon>
    </lineage>
</organism>
<reference evidence="1" key="1">
    <citation type="journal article" date="2008" name="BMC Genomics">
        <title>A conifer genomics resource of 200,000 spruce (Picea spp.) ESTs and 6,464 high-quality, sequence-finished full-length cDNAs for Sitka spruce (Picea sitchensis).</title>
        <authorList>
            <person name="Ralph S.G."/>
            <person name="Chun H.J."/>
            <person name="Kolosova N."/>
            <person name="Cooper D."/>
            <person name="Oddy C."/>
            <person name="Ritland C.E."/>
            <person name="Kirkpatrick R."/>
            <person name="Moore R."/>
            <person name="Barber S."/>
            <person name="Holt R.A."/>
            <person name="Jones S.J."/>
            <person name="Marra M.A."/>
            <person name="Douglas C.J."/>
            <person name="Ritland K."/>
            <person name="Bohlmann J."/>
        </authorList>
    </citation>
    <scope>NUCLEOTIDE SEQUENCE</scope>
    <source>
        <tissue evidence="1">Green portion of the leader tissue</tissue>
    </source>
</reference>
<dbReference type="AlphaFoldDB" id="A9NZ17"/>
<name>A9NZ17_PICSI</name>
<dbReference type="EMBL" id="EF086620">
    <property type="protein sequence ID" value="ABK25878.1"/>
    <property type="molecule type" value="mRNA"/>
</dbReference>